<evidence type="ECO:0000313" key="4">
    <source>
        <dbReference type="Proteomes" id="UP000624703"/>
    </source>
</evidence>
<keyword evidence="4" id="KW-1185">Reference proteome</keyword>
<keyword evidence="1" id="KW-0812">Transmembrane</keyword>
<dbReference type="Proteomes" id="UP000624703">
    <property type="component" value="Unassembled WGS sequence"/>
</dbReference>
<evidence type="ECO:0000256" key="1">
    <source>
        <dbReference type="SAM" id="Phobius"/>
    </source>
</evidence>
<dbReference type="RefSeq" id="WP_200312072.1">
    <property type="nucleotide sequence ID" value="NZ_JAENIM010000042.1"/>
</dbReference>
<dbReference type="EMBL" id="JAENIM010000042">
    <property type="protein sequence ID" value="MBK1791948.1"/>
    <property type="molecule type" value="Genomic_DNA"/>
</dbReference>
<evidence type="ECO:0000313" key="3">
    <source>
        <dbReference type="EMBL" id="MBK1791948.1"/>
    </source>
</evidence>
<gene>
    <name evidence="3" type="ORF">JIN82_12375</name>
</gene>
<feature type="transmembrane region" description="Helical" evidence="1">
    <location>
        <begin position="6"/>
        <end position="22"/>
    </location>
</feature>
<name>A0A8J7MFT8_9BACT</name>
<dbReference type="Pfam" id="PF12158">
    <property type="entry name" value="DUF3592"/>
    <property type="match status" value="1"/>
</dbReference>
<reference evidence="3" key="1">
    <citation type="submission" date="2021-01" db="EMBL/GenBank/DDBJ databases">
        <title>Modified the classification status of verrucomicrobia.</title>
        <authorList>
            <person name="Feng X."/>
        </authorList>
    </citation>
    <scope>NUCLEOTIDE SEQUENCE</scope>
    <source>
        <strain evidence="3">_KCTC 22039</strain>
    </source>
</reference>
<feature type="domain" description="DUF3592" evidence="2">
    <location>
        <begin position="55"/>
        <end position="131"/>
    </location>
</feature>
<protein>
    <submittedName>
        <fullName evidence="3">DUF3592 domain-containing protein</fullName>
    </submittedName>
</protein>
<dbReference type="InterPro" id="IPR021994">
    <property type="entry name" value="DUF3592"/>
</dbReference>
<accession>A0A8J7MFT8</accession>
<comment type="caution">
    <text evidence="3">The sequence shown here is derived from an EMBL/GenBank/DDBJ whole genome shotgun (WGS) entry which is preliminary data.</text>
</comment>
<sequence length="152" mass="16976">MFAKFFGYLIICGSILTCFGLVKTLGGHLYARATYAETLGVIKTVAIQDYYSARKGSPQMGSEKMYEPQVICHYTFNGISYEGVSLQMTPQHFTSRKKLNSFLESYKKGTSVKLLVNPDAPEENYLKSGFHIPQIIGIGFCLIVAWIGRLLV</sequence>
<keyword evidence="1" id="KW-1133">Transmembrane helix</keyword>
<evidence type="ECO:0000259" key="2">
    <source>
        <dbReference type="Pfam" id="PF12158"/>
    </source>
</evidence>
<feature type="transmembrane region" description="Helical" evidence="1">
    <location>
        <begin position="132"/>
        <end position="151"/>
    </location>
</feature>
<dbReference type="AlphaFoldDB" id="A0A8J7MFT8"/>
<proteinExistence type="predicted"/>
<keyword evidence="1" id="KW-0472">Membrane</keyword>
<organism evidence="3 4">
    <name type="scientific">Persicirhabdus sediminis</name>
    <dbReference type="NCBI Taxonomy" id="454144"/>
    <lineage>
        <taxon>Bacteria</taxon>
        <taxon>Pseudomonadati</taxon>
        <taxon>Verrucomicrobiota</taxon>
        <taxon>Verrucomicrobiia</taxon>
        <taxon>Verrucomicrobiales</taxon>
        <taxon>Verrucomicrobiaceae</taxon>
        <taxon>Persicirhabdus</taxon>
    </lineage>
</organism>